<dbReference type="SUPFAM" id="SSF52540">
    <property type="entry name" value="P-loop containing nucleoside triphosphate hydrolases"/>
    <property type="match status" value="1"/>
</dbReference>
<gene>
    <name evidence="6" type="primary">tadA</name>
    <name evidence="6" type="ORF">H3V53_15230</name>
</gene>
<dbReference type="EMBL" id="JACFYJ010000021">
    <property type="protein sequence ID" value="MEI5998512.1"/>
    <property type="molecule type" value="Genomic_DNA"/>
</dbReference>
<proteinExistence type="inferred from homology"/>
<evidence type="ECO:0000256" key="4">
    <source>
        <dbReference type="SAM" id="MobiDB-lite"/>
    </source>
</evidence>
<evidence type="ECO:0000313" key="7">
    <source>
        <dbReference type="Proteomes" id="UP001386437"/>
    </source>
</evidence>
<comment type="similarity">
    <text evidence="1">Belongs to the GSP E family.</text>
</comment>
<dbReference type="PANTHER" id="PTHR30258">
    <property type="entry name" value="TYPE II SECRETION SYSTEM PROTEIN GSPE-RELATED"/>
    <property type="match status" value="1"/>
</dbReference>
<sequence>MGIFSGVEPDEDQAGGGGFLKRLRGVRPASFVEGGGSATRVAQEPSFVKGTKQRAQEPTRAINPTVSFLGRKLSGDDIEDVENFTESVAMEAAQHVERETARTAEPTARAQTAPMSQSESDHDPSAGNASDVVSGLGDRYAEGDRALRELEALLAQQTRADAGTNDVPARPVSPPTPTASKAAPGADTADTEGADRPAIAARAPEPVTSAAPTEAESGARGYASRPPASARVERTVETLPPSVDDDDDSDPTGALNGRPTLVSAEALPDYKRVITGVDADSVLRVSAAVRKEFVAVEIQPGIAIVATTARFSERAQFATFLKDLASHDLLVQEEMIATEEVIAAIYERKRDVAIKGGEREASRAIGNFRDIIEAAHAYGASDVHIEPRDFLSEVEVRFRVNGDLYTYRRLPKNMVRRALSAAYSDLVQKNTNSGNSFQPSAPQSAMIPLVLGRDTVNLRWQSASTVGGYDVGLRLLDGNFKNYSVLMPDQMGLSPSQLALIETLNHVSGGITVLTGETGSGKTTLLRALSYMLPDRELKKQFAVSEPSEYPLPWLSEISIIRRPDESDEEASRKYAEVIRTLMRMDPDDVTISEVRDRVVMGLVSELAMTGHPVRFSLHAGDIISAVMRMAGGRLQLPIDELAAEGFINAVGNQKLVPTLCNDCKLPAEEVMPQRDLELLRSKFGLDTSKMACRNHAGCPTCRLDGLFARDGKVAGGTMRPTLVAELYRPTEEFRERIAARDWRGARAVWRKERTTSFDNEDMTGKTVYEHALFKASRGEIDPQFINRSMQSFAQYRVMPGADGKL</sequence>
<protein>
    <submittedName>
        <fullName evidence="6">Flp pilus assembly complex ATPase component TadA</fullName>
    </submittedName>
</protein>
<dbReference type="Gene3D" id="3.30.450.90">
    <property type="match status" value="1"/>
</dbReference>
<keyword evidence="7" id="KW-1185">Reference proteome</keyword>
<evidence type="ECO:0000313" key="6">
    <source>
        <dbReference type="EMBL" id="MEI5998512.1"/>
    </source>
</evidence>
<evidence type="ECO:0000256" key="1">
    <source>
        <dbReference type="ARBA" id="ARBA00006611"/>
    </source>
</evidence>
<name>A0ABU8ISW8_9BURK</name>
<keyword evidence="3" id="KW-0067">ATP-binding</keyword>
<dbReference type="InterPro" id="IPR027417">
    <property type="entry name" value="P-loop_NTPase"/>
</dbReference>
<evidence type="ECO:0000256" key="2">
    <source>
        <dbReference type="ARBA" id="ARBA00022741"/>
    </source>
</evidence>
<dbReference type="Pfam" id="PF00437">
    <property type="entry name" value="T2SSE"/>
    <property type="match status" value="1"/>
</dbReference>
<organism evidence="6 7">
    <name type="scientific">Paraburkholderia bengalensis</name>
    <dbReference type="NCBI Taxonomy" id="2747562"/>
    <lineage>
        <taxon>Bacteria</taxon>
        <taxon>Pseudomonadati</taxon>
        <taxon>Pseudomonadota</taxon>
        <taxon>Betaproteobacteria</taxon>
        <taxon>Burkholderiales</taxon>
        <taxon>Burkholderiaceae</taxon>
        <taxon>Paraburkholderia</taxon>
    </lineage>
</organism>
<keyword evidence="2" id="KW-0547">Nucleotide-binding</keyword>
<feature type="region of interest" description="Disordered" evidence="4">
    <location>
        <begin position="158"/>
        <end position="259"/>
    </location>
</feature>
<dbReference type="InterPro" id="IPR001482">
    <property type="entry name" value="T2SS/T4SS_dom"/>
</dbReference>
<reference evidence="6 7" key="1">
    <citation type="journal article" date="2022" name="Arch. Microbiol.">
        <title>Paraburkholderia bengalensis sp. nov. isolated from roots of Oryza sativa, IR64.</title>
        <authorList>
            <person name="Nag P."/>
            <person name="Mondal N."/>
            <person name="Sarkar J."/>
            <person name="Das S."/>
        </authorList>
    </citation>
    <scope>NUCLEOTIDE SEQUENCE [LARGE SCALE GENOMIC DNA]</scope>
    <source>
        <strain evidence="6 7">IR64_4_BI</strain>
    </source>
</reference>
<dbReference type="PANTHER" id="PTHR30258:SF2">
    <property type="entry name" value="COMG OPERON PROTEIN 1"/>
    <property type="match status" value="1"/>
</dbReference>
<feature type="region of interest" description="Disordered" evidence="4">
    <location>
        <begin position="1"/>
        <end position="20"/>
    </location>
</feature>
<comment type="caution">
    <text evidence="6">The sequence shown here is derived from an EMBL/GenBank/DDBJ whole genome shotgun (WGS) entry which is preliminary data.</text>
</comment>
<evidence type="ECO:0000259" key="5">
    <source>
        <dbReference type="Pfam" id="PF00437"/>
    </source>
</evidence>
<accession>A0ABU8ISW8</accession>
<dbReference type="Proteomes" id="UP001386437">
    <property type="component" value="Unassembled WGS sequence"/>
</dbReference>
<feature type="region of interest" description="Disordered" evidence="4">
    <location>
        <begin position="94"/>
        <end position="137"/>
    </location>
</feature>
<feature type="compositionally biased region" description="Low complexity" evidence="4">
    <location>
        <begin position="103"/>
        <end position="114"/>
    </location>
</feature>
<dbReference type="Gene3D" id="3.40.50.300">
    <property type="entry name" value="P-loop containing nucleotide triphosphate hydrolases"/>
    <property type="match status" value="1"/>
</dbReference>
<evidence type="ECO:0000256" key="3">
    <source>
        <dbReference type="ARBA" id="ARBA00022840"/>
    </source>
</evidence>
<feature type="domain" description="Bacterial type II secretion system protein E" evidence="5">
    <location>
        <begin position="369"/>
        <end position="707"/>
    </location>
</feature>
<dbReference type="RefSeq" id="WP_336598660.1">
    <property type="nucleotide sequence ID" value="NZ_JACFYJ010000021.1"/>
</dbReference>